<accession>W7DIP1</accession>
<organism evidence="1 2">
    <name type="scientific">Listeria fleischmannii FSL S10-1203</name>
    <dbReference type="NCBI Taxonomy" id="1265822"/>
    <lineage>
        <taxon>Bacteria</taxon>
        <taxon>Bacillati</taxon>
        <taxon>Bacillota</taxon>
        <taxon>Bacilli</taxon>
        <taxon>Bacillales</taxon>
        <taxon>Listeriaceae</taxon>
        <taxon>Listeria</taxon>
    </lineage>
</organism>
<protein>
    <submittedName>
        <fullName evidence="1">Putative peptidoglycan lytic protein P45</fullName>
    </submittedName>
</protein>
<evidence type="ECO:0000313" key="1">
    <source>
        <dbReference type="EMBL" id="EUJ64769.1"/>
    </source>
</evidence>
<name>W7DIP1_9LIST</name>
<dbReference type="PATRIC" id="fig|1265822.4.peg.230"/>
<evidence type="ECO:0000313" key="2">
    <source>
        <dbReference type="Proteomes" id="UP000019241"/>
    </source>
</evidence>
<gene>
    <name evidence="1" type="ORF">MCOL2_01125</name>
</gene>
<sequence length="37" mass="4054">MKKNALIAVSLATVMTLTPVFTTNVFADVNTDIQKQE</sequence>
<reference evidence="1 2" key="1">
    <citation type="submission" date="2012-12" db="EMBL/GenBank/DDBJ databases">
        <title>Novel taxa of Listeriaceae from agricultural environments in the United States.</title>
        <authorList>
            <person name="den Bakker H.C."/>
            <person name="Allred A."/>
            <person name="Warchocki S."/>
            <person name="Wright E.M."/>
            <person name="Burrell A."/>
            <person name="Nightingale K.K."/>
            <person name="Kephart D."/>
            <person name="Wiedmann M."/>
        </authorList>
    </citation>
    <scope>NUCLEOTIDE SEQUENCE [LARGE SCALE GENOMIC DNA]</scope>
    <source>
        <strain evidence="1 2">FSL S10-1203</strain>
    </source>
</reference>
<dbReference type="Proteomes" id="UP000019241">
    <property type="component" value="Unassembled WGS sequence"/>
</dbReference>
<dbReference type="EMBL" id="AODM01000005">
    <property type="protein sequence ID" value="EUJ64769.1"/>
    <property type="molecule type" value="Genomic_DNA"/>
</dbReference>
<proteinExistence type="predicted"/>
<comment type="caution">
    <text evidence="1">The sequence shown here is derived from an EMBL/GenBank/DDBJ whole genome shotgun (WGS) entry which is preliminary data.</text>
</comment>
<dbReference type="AlphaFoldDB" id="W7DIP1"/>